<feature type="compositionally biased region" description="Polar residues" evidence="1">
    <location>
        <begin position="443"/>
        <end position="462"/>
    </location>
</feature>
<dbReference type="AlphaFoldDB" id="R3WTC9"/>
<keyword evidence="3" id="KW-1185">Reference proteome</keyword>
<protein>
    <recommendedName>
        <fullName evidence="4">Histidine kinase/HSP90-like ATPase domain-containing protein</fullName>
    </recommendedName>
</protein>
<dbReference type="Gene3D" id="3.30.565.10">
    <property type="entry name" value="Histidine kinase-like ATPase, C-terminal domain"/>
    <property type="match status" value="1"/>
</dbReference>
<dbReference type="Proteomes" id="UP000013840">
    <property type="component" value="Unassembled WGS sequence"/>
</dbReference>
<gene>
    <name evidence="2" type="ORF">UC7_01871</name>
</gene>
<organism evidence="2 3">
    <name type="scientific">Enterococcus caccae ATCC BAA-1240</name>
    <dbReference type="NCBI Taxonomy" id="1158612"/>
    <lineage>
        <taxon>Bacteria</taxon>
        <taxon>Bacillati</taxon>
        <taxon>Bacillota</taxon>
        <taxon>Bacilli</taxon>
        <taxon>Lactobacillales</taxon>
        <taxon>Enterococcaceae</taxon>
        <taxon>Enterococcus</taxon>
    </lineage>
</organism>
<dbReference type="EMBL" id="AJAU01000018">
    <property type="protein sequence ID" value="EOL45065.1"/>
    <property type="molecule type" value="Genomic_DNA"/>
</dbReference>
<name>R3WTC9_9ENTE</name>
<feature type="region of interest" description="Disordered" evidence="1">
    <location>
        <begin position="412"/>
        <end position="465"/>
    </location>
</feature>
<dbReference type="InterPro" id="IPR036890">
    <property type="entry name" value="HATPase_C_sf"/>
</dbReference>
<proteinExistence type="predicted"/>
<dbReference type="eggNOG" id="COG0323">
    <property type="taxonomic scope" value="Bacteria"/>
</dbReference>
<sequence>MEELTVEFSVDDVISVISNVTSPFVVISELIKNGVDANASEVKVDLDTLNGSISIKDNGDGFTREEIMELAKIAQSSKKRGGYLENSRGNTLLGSKGLAIYSVFSLGKKLEIWSYSDDGNFHVSWEMEDGLFYEELPIGTIDSGTVVIISEIEIDDMVLLSSDKELNKFKHISMNKFVDDMSLTSLIITKNGENFDISVDNITTFESDFDVIISFEYNSDENSLTYSYATDDVRVTSDDLVFDLNSSESVDSILEQKYQFDPVEIKFDDYLTGGLVHLNEIAIPHFEGKWYVKKNRKTNQMNSFESGIRLYVNKFALYNYLNKNNDWLQLTNISQTKKINDLRQHNVYGYVSFDNFNDLSEGLRISNERGGFIENKYYHKFIDILYNYILYPSISINLAVKNGLFVERSETIQNQEEEEENDSNVENRDSESDNEESIDDNTTVSNDPPSPESSGQVGSNDPDSNEIKILKMNSKEIEAGEQLLLKDSELIEEMFIDGITIIHNKLNVDANEVVTSDNLAGEYPVEYCWNGHKEILYLTIKNREIINNREGNYFFRNSNHFVGDIDLSDINELVHQLYDLDYDNKYLLFIISFRAIFEDITKSYIGSRTDLSLMGQLKLNVEKMIDDLIEVIAIAPNDALKDKKIRVHKKFKGRDALKNFLTSIKVKFSNESYDQFLHSLTHNPAKIDKELALEISNDIILPLYVLIKCLRDESII</sequence>
<dbReference type="STRING" id="317735.RU98_GL001204"/>
<dbReference type="OrthoDB" id="9816482at2"/>
<evidence type="ECO:0008006" key="4">
    <source>
        <dbReference type="Google" id="ProtNLM"/>
    </source>
</evidence>
<dbReference type="Pfam" id="PF13589">
    <property type="entry name" value="HATPase_c_3"/>
    <property type="match status" value="1"/>
</dbReference>
<evidence type="ECO:0000256" key="1">
    <source>
        <dbReference type="SAM" id="MobiDB-lite"/>
    </source>
</evidence>
<dbReference type="PATRIC" id="fig|1158612.3.peg.1846"/>
<dbReference type="SUPFAM" id="SSF55874">
    <property type="entry name" value="ATPase domain of HSP90 chaperone/DNA topoisomerase II/histidine kinase"/>
    <property type="match status" value="1"/>
</dbReference>
<accession>R3WTC9</accession>
<evidence type="ECO:0000313" key="3">
    <source>
        <dbReference type="Proteomes" id="UP000013840"/>
    </source>
</evidence>
<comment type="caution">
    <text evidence="2">The sequence shown here is derived from an EMBL/GenBank/DDBJ whole genome shotgun (WGS) entry which is preliminary data.</text>
</comment>
<reference evidence="2 3" key="1">
    <citation type="submission" date="2013-02" db="EMBL/GenBank/DDBJ databases">
        <title>The Genome Sequence of Enterococcus caccae BAA-1240.</title>
        <authorList>
            <consortium name="The Broad Institute Genome Sequencing Platform"/>
            <consortium name="The Broad Institute Genome Sequencing Center for Infectious Disease"/>
            <person name="Earl A.M."/>
            <person name="Gilmore M.S."/>
            <person name="Lebreton F."/>
            <person name="Walker B."/>
            <person name="Young S.K."/>
            <person name="Zeng Q."/>
            <person name="Gargeya S."/>
            <person name="Fitzgerald M."/>
            <person name="Haas B."/>
            <person name="Abouelleil A."/>
            <person name="Alvarado L."/>
            <person name="Arachchi H.M."/>
            <person name="Berlin A.M."/>
            <person name="Chapman S.B."/>
            <person name="Dewar J."/>
            <person name="Goldberg J."/>
            <person name="Griggs A."/>
            <person name="Gujja S."/>
            <person name="Hansen M."/>
            <person name="Howarth C."/>
            <person name="Imamovic A."/>
            <person name="Larimer J."/>
            <person name="McCowan C."/>
            <person name="Murphy C."/>
            <person name="Neiman D."/>
            <person name="Pearson M."/>
            <person name="Priest M."/>
            <person name="Roberts A."/>
            <person name="Saif S."/>
            <person name="Shea T."/>
            <person name="Sisk P."/>
            <person name="Sykes S."/>
            <person name="Wortman J."/>
            <person name="Nusbaum C."/>
            <person name="Birren B."/>
        </authorList>
    </citation>
    <scope>NUCLEOTIDE SEQUENCE [LARGE SCALE GENOMIC DNA]</scope>
    <source>
        <strain evidence="2 3">ATCC BAA-1240</strain>
    </source>
</reference>
<evidence type="ECO:0000313" key="2">
    <source>
        <dbReference type="EMBL" id="EOL45065.1"/>
    </source>
</evidence>
<dbReference type="RefSeq" id="WP_010771981.1">
    <property type="nucleotide sequence ID" value="NZ_KB946334.1"/>
</dbReference>